<gene>
    <name evidence="1" type="primary">EAI_10682</name>
    <name evidence="1" type="ORF">TNCV_3614361</name>
</gene>
<dbReference type="PANTHER" id="PTHR46060:SF2">
    <property type="entry name" value="HISTONE-LYSINE N-METHYLTRANSFERASE SETMAR"/>
    <property type="match status" value="1"/>
</dbReference>
<accession>A0A8X6SS32</accession>
<dbReference type="GO" id="GO:0000793">
    <property type="term" value="C:condensed chromosome"/>
    <property type="evidence" value="ECO:0007669"/>
    <property type="project" value="TreeGrafter"/>
</dbReference>
<organism evidence="1 2">
    <name type="scientific">Trichonephila clavipes</name>
    <name type="common">Golden silk orbweaver</name>
    <name type="synonym">Nephila clavipes</name>
    <dbReference type="NCBI Taxonomy" id="2585209"/>
    <lineage>
        <taxon>Eukaryota</taxon>
        <taxon>Metazoa</taxon>
        <taxon>Ecdysozoa</taxon>
        <taxon>Arthropoda</taxon>
        <taxon>Chelicerata</taxon>
        <taxon>Arachnida</taxon>
        <taxon>Araneae</taxon>
        <taxon>Araneomorphae</taxon>
        <taxon>Entelegynae</taxon>
        <taxon>Araneoidea</taxon>
        <taxon>Nephilidae</taxon>
        <taxon>Trichonephila</taxon>
    </lineage>
</organism>
<proteinExistence type="predicted"/>
<dbReference type="GO" id="GO:0003690">
    <property type="term" value="F:double-stranded DNA binding"/>
    <property type="evidence" value="ECO:0007669"/>
    <property type="project" value="TreeGrafter"/>
</dbReference>
<dbReference type="GO" id="GO:0044774">
    <property type="term" value="P:mitotic DNA integrity checkpoint signaling"/>
    <property type="evidence" value="ECO:0007669"/>
    <property type="project" value="TreeGrafter"/>
</dbReference>
<reference evidence="1" key="1">
    <citation type="submission" date="2020-08" db="EMBL/GenBank/DDBJ databases">
        <title>Multicomponent nature underlies the extraordinary mechanical properties of spider dragline silk.</title>
        <authorList>
            <person name="Kono N."/>
            <person name="Nakamura H."/>
            <person name="Mori M."/>
            <person name="Yoshida Y."/>
            <person name="Ohtoshi R."/>
            <person name="Malay A.D."/>
            <person name="Moran D.A.P."/>
            <person name="Tomita M."/>
            <person name="Numata K."/>
            <person name="Arakawa K."/>
        </authorList>
    </citation>
    <scope>NUCLEOTIDE SEQUENCE</scope>
</reference>
<evidence type="ECO:0000313" key="2">
    <source>
        <dbReference type="Proteomes" id="UP000887159"/>
    </source>
</evidence>
<dbReference type="GO" id="GO:0031297">
    <property type="term" value="P:replication fork processing"/>
    <property type="evidence" value="ECO:0007669"/>
    <property type="project" value="TreeGrafter"/>
</dbReference>
<dbReference type="GO" id="GO:0005634">
    <property type="term" value="C:nucleus"/>
    <property type="evidence" value="ECO:0007669"/>
    <property type="project" value="TreeGrafter"/>
</dbReference>
<dbReference type="GO" id="GO:0035861">
    <property type="term" value="C:site of double-strand break"/>
    <property type="evidence" value="ECO:0007669"/>
    <property type="project" value="TreeGrafter"/>
</dbReference>
<dbReference type="Proteomes" id="UP000887159">
    <property type="component" value="Unassembled WGS sequence"/>
</dbReference>
<comment type="caution">
    <text evidence="1">The sequence shown here is derived from an EMBL/GenBank/DDBJ whole genome shotgun (WGS) entry which is preliminary data.</text>
</comment>
<name>A0A8X6SS32_TRICX</name>
<dbReference type="GO" id="GO:0046975">
    <property type="term" value="F:histone H3K36 methyltransferase activity"/>
    <property type="evidence" value="ECO:0007669"/>
    <property type="project" value="TreeGrafter"/>
</dbReference>
<evidence type="ECO:0000313" key="1">
    <source>
        <dbReference type="EMBL" id="GFY14247.1"/>
    </source>
</evidence>
<dbReference type="GO" id="GO:0015074">
    <property type="term" value="P:DNA integration"/>
    <property type="evidence" value="ECO:0007669"/>
    <property type="project" value="TreeGrafter"/>
</dbReference>
<protein>
    <submittedName>
        <fullName evidence="1">Histone-lysine N-methyltransferase SETMAR</fullName>
    </submittedName>
</protein>
<dbReference type="GO" id="GO:0044547">
    <property type="term" value="F:DNA topoisomerase binding"/>
    <property type="evidence" value="ECO:0007669"/>
    <property type="project" value="TreeGrafter"/>
</dbReference>
<dbReference type="GO" id="GO:0042800">
    <property type="term" value="F:histone H3K4 methyltransferase activity"/>
    <property type="evidence" value="ECO:0007669"/>
    <property type="project" value="TreeGrafter"/>
</dbReference>
<dbReference type="PANTHER" id="PTHR46060">
    <property type="entry name" value="MARINER MOS1 TRANSPOSASE-LIKE PROTEIN"/>
    <property type="match status" value="1"/>
</dbReference>
<sequence>MRYAGPTNCSPSTPSHLSTGLRRALLDEWCNILQDQIDNLILSMNRRSNYVQFWFRWFCSRIFDIKDAPHTGRPFVENIDKITEIIEVDRHVSSISISQERQIDHKTVLSHLRKVGFKKKLTESAQDLPDGVRSRPAKFITAKG</sequence>
<dbReference type="InterPro" id="IPR052709">
    <property type="entry name" value="Transposase-MT_Hybrid"/>
</dbReference>
<keyword evidence="2" id="KW-1185">Reference proteome</keyword>
<dbReference type="GO" id="GO:0003697">
    <property type="term" value="F:single-stranded DNA binding"/>
    <property type="evidence" value="ECO:0007669"/>
    <property type="project" value="TreeGrafter"/>
</dbReference>
<dbReference type="GO" id="GO:0006303">
    <property type="term" value="P:double-strand break repair via nonhomologous end joining"/>
    <property type="evidence" value="ECO:0007669"/>
    <property type="project" value="TreeGrafter"/>
</dbReference>
<dbReference type="GO" id="GO:0000014">
    <property type="term" value="F:single-stranded DNA endodeoxyribonuclease activity"/>
    <property type="evidence" value="ECO:0007669"/>
    <property type="project" value="TreeGrafter"/>
</dbReference>
<dbReference type="EMBL" id="BMAU01021327">
    <property type="protein sequence ID" value="GFY14247.1"/>
    <property type="molecule type" value="Genomic_DNA"/>
</dbReference>
<dbReference type="GO" id="GO:0000729">
    <property type="term" value="P:DNA double-strand break processing"/>
    <property type="evidence" value="ECO:0007669"/>
    <property type="project" value="TreeGrafter"/>
</dbReference>
<dbReference type="AlphaFoldDB" id="A0A8X6SS32"/>